<dbReference type="Proteomes" id="UP000076962">
    <property type="component" value="Unassembled WGS sequence"/>
</dbReference>
<proteinExistence type="predicted"/>
<dbReference type="AlphaFoldDB" id="A0A176S7V0"/>
<reference evidence="1 2" key="1">
    <citation type="submission" date="2016-05" db="EMBL/GenBank/DDBJ databases">
        <title>Single-cell genome of chain-forming Candidatus Thiomargarita nelsonii and comparison to other large sulfur-oxidizing bacteria.</title>
        <authorList>
            <person name="Winkel M."/>
            <person name="Salman V."/>
            <person name="Woyke T."/>
            <person name="Schulz-Vogt H."/>
            <person name="Richter M."/>
            <person name="Flood B."/>
            <person name="Bailey J."/>
            <person name="Amann R."/>
            <person name="Mussmann M."/>
        </authorList>
    </citation>
    <scope>NUCLEOTIDE SEQUENCE [LARGE SCALE GENOMIC DNA]</scope>
    <source>
        <strain evidence="1 2">THI036</strain>
    </source>
</reference>
<organism evidence="1 2">
    <name type="scientific">Candidatus Thiomargarita nelsonii</name>
    <dbReference type="NCBI Taxonomy" id="1003181"/>
    <lineage>
        <taxon>Bacteria</taxon>
        <taxon>Pseudomonadati</taxon>
        <taxon>Pseudomonadota</taxon>
        <taxon>Gammaproteobacteria</taxon>
        <taxon>Thiotrichales</taxon>
        <taxon>Thiotrichaceae</taxon>
        <taxon>Thiomargarita</taxon>
    </lineage>
</organism>
<comment type="caution">
    <text evidence="1">The sequence shown here is derived from an EMBL/GenBank/DDBJ whole genome shotgun (WGS) entry which is preliminary data.</text>
</comment>
<name>A0A176S7V0_9GAMM</name>
<protein>
    <submittedName>
        <fullName evidence="1">Secreted protein</fullName>
    </submittedName>
</protein>
<gene>
    <name evidence="1" type="ORF">THIOM_000226</name>
</gene>
<keyword evidence="2" id="KW-1185">Reference proteome</keyword>
<dbReference type="EMBL" id="LUTY01000094">
    <property type="protein sequence ID" value="OAD23929.1"/>
    <property type="molecule type" value="Genomic_DNA"/>
</dbReference>
<evidence type="ECO:0000313" key="1">
    <source>
        <dbReference type="EMBL" id="OAD23929.1"/>
    </source>
</evidence>
<accession>A0A176S7V0</accession>
<sequence>MNRLITTILVTFLTLYGSKPSYADSSKKSSIFNINRLQARYTENNALSFTQSVFIRSSVSQLFLLEVFEHTEAYDDKEAFNLLEINTGGALFDDNQPYRIGWVARAQNASHSSTVYSLGMQFNLSNLESIKNLARKYKLNTFVQVFPFKNNDSFGDYDLLHYYSLRLYGKLSVRGTNAWYHFNNEKNYVRALADFIYPLNRHFDVYTRYVYQNRDEVRAGELGSEWSIGFRYNFKW</sequence>
<evidence type="ECO:0000313" key="2">
    <source>
        <dbReference type="Proteomes" id="UP000076962"/>
    </source>
</evidence>